<protein>
    <submittedName>
        <fullName evidence="1">Uncharacterized protein</fullName>
    </submittedName>
</protein>
<comment type="caution">
    <text evidence="1">The sequence shown here is derived from an EMBL/GenBank/DDBJ whole genome shotgun (WGS) entry which is preliminary data.</text>
</comment>
<gene>
    <name evidence="1" type="ORF">Tci_928364</name>
</gene>
<evidence type="ECO:0000313" key="1">
    <source>
        <dbReference type="EMBL" id="GFD56395.1"/>
    </source>
</evidence>
<proteinExistence type="predicted"/>
<accession>A0A699X965</accession>
<dbReference type="EMBL" id="BKCJ011828938">
    <property type="protein sequence ID" value="GFD56395.1"/>
    <property type="molecule type" value="Genomic_DNA"/>
</dbReference>
<organism evidence="1">
    <name type="scientific">Tanacetum cinerariifolium</name>
    <name type="common">Dalmatian daisy</name>
    <name type="synonym">Chrysanthemum cinerariifolium</name>
    <dbReference type="NCBI Taxonomy" id="118510"/>
    <lineage>
        <taxon>Eukaryota</taxon>
        <taxon>Viridiplantae</taxon>
        <taxon>Streptophyta</taxon>
        <taxon>Embryophyta</taxon>
        <taxon>Tracheophyta</taxon>
        <taxon>Spermatophyta</taxon>
        <taxon>Magnoliopsida</taxon>
        <taxon>eudicotyledons</taxon>
        <taxon>Gunneridae</taxon>
        <taxon>Pentapetalae</taxon>
        <taxon>asterids</taxon>
        <taxon>campanulids</taxon>
        <taxon>Asterales</taxon>
        <taxon>Asteraceae</taxon>
        <taxon>Asteroideae</taxon>
        <taxon>Anthemideae</taxon>
        <taxon>Anthemidinae</taxon>
        <taxon>Tanacetum</taxon>
    </lineage>
</organism>
<feature type="non-terminal residue" evidence="1">
    <location>
        <position position="90"/>
    </location>
</feature>
<sequence length="90" mass="9789">LGRQVLGDETFILEVAHGEVQRLDPVAAGNVREPGAVFVGRVLADALDIHHHRESQRIRIDAAVIGAVGSRLEHHVGMALQEFQHEAIAD</sequence>
<feature type="non-terminal residue" evidence="1">
    <location>
        <position position="1"/>
    </location>
</feature>
<name>A0A699X965_TANCI</name>
<dbReference type="AlphaFoldDB" id="A0A699X965"/>
<reference evidence="1" key="1">
    <citation type="journal article" date="2019" name="Sci. Rep.">
        <title>Draft genome of Tanacetum cinerariifolium, the natural source of mosquito coil.</title>
        <authorList>
            <person name="Yamashiro T."/>
            <person name="Shiraishi A."/>
            <person name="Satake H."/>
            <person name="Nakayama K."/>
        </authorList>
    </citation>
    <scope>NUCLEOTIDE SEQUENCE</scope>
</reference>